<proteinExistence type="inferred from homology"/>
<dbReference type="GO" id="GO:0050660">
    <property type="term" value="F:flavin adenine dinucleotide binding"/>
    <property type="evidence" value="ECO:0007669"/>
    <property type="project" value="InterPro"/>
</dbReference>
<dbReference type="InterPro" id="IPR036250">
    <property type="entry name" value="AcylCo_DH-like_C"/>
</dbReference>
<keyword evidence="4 5" id="KW-0274">FAD</keyword>
<dbReference type="SUPFAM" id="SSF56645">
    <property type="entry name" value="Acyl-CoA dehydrogenase NM domain-like"/>
    <property type="match status" value="1"/>
</dbReference>
<evidence type="ECO:0000256" key="2">
    <source>
        <dbReference type="ARBA" id="ARBA00009347"/>
    </source>
</evidence>
<dbReference type="PANTHER" id="PTHR42803:SF3">
    <property type="entry name" value="ACYL-COA DEHYDROGENASE-RELATED"/>
    <property type="match status" value="1"/>
</dbReference>
<evidence type="ECO:0000313" key="10">
    <source>
        <dbReference type="EMBL" id="SCG56650.1"/>
    </source>
</evidence>
<evidence type="ECO:0000313" key="11">
    <source>
        <dbReference type="Proteomes" id="UP000198217"/>
    </source>
</evidence>
<dbReference type="InterPro" id="IPR052166">
    <property type="entry name" value="Diverse_Acyl-CoA_DH"/>
</dbReference>
<dbReference type="RefSeq" id="WP_088994508.1">
    <property type="nucleotide sequence ID" value="NZ_LT607750.1"/>
</dbReference>
<feature type="domain" description="Acetyl-CoA dehydrogenase-like C-terminal" evidence="9">
    <location>
        <begin position="476"/>
        <end position="601"/>
    </location>
</feature>
<evidence type="ECO:0000259" key="8">
    <source>
        <dbReference type="Pfam" id="PF02771"/>
    </source>
</evidence>
<dbReference type="EMBL" id="LT607750">
    <property type="protein sequence ID" value="SCG56650.1"/>
    <property type="molecule type" value="Genomic_DNA"/>
</dbReference>
<dbReference type="InterPro" id="IPR009075">
    <property type="entry name" value="AcylCo_DH/oxidase_C"/>
</dbReference>
<dbReference type="PANTHER" id="PTHR42803">
    <property type="entry name" value="ACYL-COA DEHYDROGENASE"/>
    <property type="match status" value="1"/>
</dbReference>
<evidence type="ECO:0000256" key="3">
    <source>
        <dbReference type="ARBA" id="ARBA00022630"/>
    </source>
</evidence>
<dbReference type="InterPro" id="IPR037069">
    <property type="entry name" value="AcylCoA_DH/ox_N_sf"/>
</dbReference>
<dbReference type="InterPro" id="IPR025878">
    <property type="entry name" value="Acyl-CoA_dh-like_C_dom"/>
</dbReference>
<evidence type="ECO:0000256" key="1">
    <source>
        <dbReference type="ARBA" id="ARBA00001974"/>
    </source>
</evidence>
<feature type="domain" description="Acyl-CoA dehydrogenase/oxidase N-terminal" evidence="8">
    <location>
        <begin position="39"/>
        <end position="156"/>
    </location>
</feature>
<organism evidence="10 11">
    <name type="scientific">Micromonospora echinaurantiaca</name>
    <dbReference type="NCBI Taxonomy" id="47857"/>
    <lineage>
        <taxon>Bacteria</taxon>
        <taxon>Bacillati</taxon>
        <taxon>Actinomycetota</taxon>
        <taxon>Actinomycetes</taxon>
        <taxon>Micromonosporales</taxon>
        <taxon>Micromonosporaceae</taxon>
        <taxon>Micromonospora</taxon>
    </lineage>
</organism>
<dbReference type="Gene3D" id="1.10.540.10">
    <property type="entry name" value="Acyl-CoA dehydrogenase/oxidase, N-terminal domain"/>
    <property type="match status" value="1"/>
</dbReference>
<accession>A0A1C5IE73</accession>
<dbReference type="InterPro" id="IPR009100">
    <property type="entry name" value="AcylCoA_DH/oxidase_NM_dom_sf"/>
</dbReference>
<dbReference type="Pfam" id="PF02770">
    <property type="entry name" value="Acyl-CoA_dh_M"/>
    <property type="match status" value="1"/>
</dbReference>
<evidence type="ECO:0000256" key="5">
    <source>
        <dbReference type="RuleBase" id="RU362125"/>
    </source>
</evidence>
<dbReference type="Pfam" id="PF12806">
    <property type="entry name" value="Acyl-CoA_dh_C"/>
    <property type="match status" value="1"/>
</dbReference>
<evidence type="ECO:0000259" key="9">
    <source>
        <dbReference type="Pfam" id="PF12806"/>
    </source>
</evidence>
<name>A0A1C5IE73_9ACTN</name>
<dbReference type="Gene3D" id="2.40.110.10">
    <property type="entry name" value="Butyryl-CoA Dehydrogenase, subunit A, domain 2"/>
    <property type="match status" value="1"/>
</dbReference>
<comment type="cofactor">
    <cofactor evidence="1 5">
        <name>FAD</name>
        <dbReference type="ChEBI" id="CHEBI:57692"/>
    </cofactor>
</comment>
<feature type="domain" description="Acyl-CoA oxidase/dehydrogenase middle" evidence="7">
    <location>
        <begin position="162"/>
        <end position="262"/>
    </location>
</feature>
<evidence type="ECO:0000259" key="7">
    <source>
        <dbReference type="Pfam" id="PF02770"/>
    </source>
</evidence>
<sequence>MPSTLLSRRDLRFLLHEWLDVARLTERSRYAEHSRETFDAVLDLAERVATERFAPHNRAADLTEPTFDGQRVRLIPQVKAALDVFAETGLLAASLDSSVGGMQLPHAVSAACFAWFQAANVATSAYPFLTLGNANLLLAHGSAEQVDTWVRPMVRGRFFGTMCLSEPQAGSSLADITTRAEPQDDGTYRLHGTKMWISGGDHELAENIVHLVLARIPGGPAGVKGISLFIVPKVLLADDGALGARNDVVLVGLNHKLGYRGTTNTLLNFGEGVHRPGGRPGAVGYLVGEPHQGLAQMFHMMNEARIGVGAGATALGYTAYLKALAYARQRPQGRPVADKDPTVPQVPIVAHADVKRMLLAQKSYVEGALALVLYCGRLLDEQRTAPAEADRDRARLLLDVLTPITKSWPSQWCLAANDLAIQVHGGYGYTRDYDVEQHWRDNRLNPIHEGTHGIQALDLLGRKVTMRDGAGLALLVDTIRATVGRAWKAEGEAAELAARLGGALDRVSLVTRRLWERGDPELALANASVYLEAVGHVVIAWMWLEQLLAVEAATGPTDSGDDVAFYAGKRQAARYFFRYELPRTGPQFDLLESLDRTTLEMREDWF</sequence>
<keyword evidence="5" id="KW-0560">Oxidoreductase</keyword>
<dbReference type="InterPro" id="IPR006091">
    <property type="entry name" value="Acyl-CoA_Oxase/DH_mid-dom"/>
</dbReference>
<dbReference type="InterPro" id="IPR013786">
    <property type="entry name" value="AcylCoA_DH/ox_N"/>
</dbReference>
<dbReference type="SUPFAM" id="SSF47203">
    <property type="entry name" value="Acyl-CoA dehydrogenase C-terminal domain-like"/>
    <property type="match status" value="1"/>
</dbReference>
<dbReference type="Gene3D" id="1.20.140.10">
    <property type="entry name" value="Butyryl-CoA Dehydrogenase, subunit A, domain 3"/>
    <property type="match status" value="1"/>
</dbReference>
<feature type="domain" description="Acyl-CoA dehydrogenase/oxidase C-terminal" evidence="6">
    <location>
        <begin position="292"/>
        <end position="458"/>
    </location>
</feature>
<dbReference type="Pfam" id="PF00441">
    <property type="entry name" value="Acyl-CoA_dh_1"/>
    <property type="match status" value="1"/>
</dbReference>
<evidence type="ECO:0000256" key="4">
    <source>
        <dbReference type="ARBA" id="ARBA00022827"/>
    </source>
</evidence>
<dbReference type="GO" id="GO:0016627">
    <property type="term" value="F:oxidoreductase activity, acting on the CH-CH group of donors"/>
    <property type="evidence" value="ECO:0007669"/>
    <property type="project" value="InterPro"/>
</dbReference>
<reference evidence="10 11" key="1">
    <citation type="submission" date="2016-06" db="EMBL/GenBank/DDBJ databases">
        <authorList>
            <person name="Kjaerup R.B."/>
            <person name="Dalgaard T.S."/>
            <person name="Juul-Madsen H.R."/>
        </authorList>
    </citation>
    <scope>NUCLEOTIDE SEQUENCE [LARGE SCALE GENOMIC DNA]</scope>
    <source>
        <strain evidence="10 11">DSM 43904</strain>
    </source>
</reference>
<gene>
    <name evidence="10" type="ORF">GA0070609_3183</name>
</gene>
<dbReference type="Pfam" id="PF02771">
    <property type="entry name" value="Acyl-CoA_dh_N"/>
    <property type="match status" value="1"/>
</dbReference>
<comment type="similarity">
    <text evidence="2 5">Belongs to the acyl-CoA dehydrogenase family.</text>
</comment>
<keyword evidence="3 5" id="KW-0285">Flavoprotein</keyword>
<dbReference type="AlphaFoldDB" id="A0A1C5IE73"/>
<keyword evidence="11" id="KW-1185">Reference proteome</keyword>
<protein>
    <submittedName>
        <fullName evidence="10">Butyryl-CoA dehydrogenase</fullName>
    </submittedName>
</protein>
<dbReference type="Proteomes" id="UP000198217">
    <property type="component" value="Chromosome I"/>
</dbReference>
<evidence type="ECO:0000259" key="6">
    <source>
        <dbReference type="Pfam" id="PF00441"/>
    </source>
</evidence>
<dbReference type="InterPro" id="IPR046373">
    <property type="entry name" value="Acyl-CoA_Oxase/DH_mid-dom_sf"/>
</dbReference>